<dbReference type="Gene3D" id="3.80.10.10">
    <property type="entry name" value="Ribonuclease Inhibitor"/>
    <property type="match status" value="1"/>
</dbReference>
<proteinExistence type="predicted"/>
<name>A0A4Q9L7N6_9MICR</name>
<dbReference type="Proteomes" id="UP000292362">
    <property type="component" value="Unassembled WGS sequence"/>
</dbReference>
<sequence length="786" mass="92442">MMLNQCNKVNITHPSYIMIINIFLRVANKTLHSHSLMLIILLTLNITVAQQTVAIHFYENKESTLKKNFLENSKSGIFQDTPDKNYQIFLAKLSTEYPKTFLIDLVTFYLKFSNEEEILDGQTYNIYINNSLLSYDEFTYFYNIVMSFPSFIDILNEYNYRLIFTIMNIFNFKHDKYFKRFIRILWVSVVFNPIAMENWYSKTSTRNKYEYTSCVSRIALVELLKLYRVSEETLSSIKTDKFDVLTLLGFQNDIIYINEDYLFINEFTLKEILAIHKKSKFFLKILDFFFEIHVFRSMVLFNIFYEKKHNDLFTLSLFRTCTDILLLSCAFTDDLIKKLYQVLKSKSLKTLSILYSDFLTKDQISFLKTLATERLNYIGKNEGSASYFSVSEFYLSICPIFSEIIDEMYKYEKNLNILPLDKQISFDDWRKKLDIKIHLAKTKIEEYKHLEAPFQAYISMELSSKFSTYSFTTVNLKKINQIQVYFMCANLTNFSLGEYEICRDIVSMKFTLTKIDNIFLSKILLFTSLKELRFFRATVLLPNKVTNIDNNTKIENIIFTNSSVDNQHNFVQFLNQMVGLRKLEISSPGKNSSPFVWGSGYLNLKLMNLTLLKYSDLSNLGVDLFSFPDFPVLEEFELAYKCTEGTIHNIFANRNFNFLQKLYFSGAKLGKKDEHSLEKFTDLLYLRFSCNCKFSDLKLSQLFNLNNTYKLKELAIYDIEIDYCDLVFISNLKSLENLTIERIASQIKVAIVAKAFISIQKIEIANIMISKSEIFEEFGTRLKMKR</sequence>
<evidence type="ECO:0000313" key="2">
    <source>
        <dbReference type="Proteomes" id="UP000292362"/>
    </source>
</evidence>
<reference evidence="1 2" key="1">
    <citation type="submission" date="2017-12" db="EMBL/GenBank/DDBJ databases">
        <authorList>
            <person name="Pombert J.-F."/>
            <person name="Haag K.L."/>
            <person name="Ebert D."/>
        </authorList>
    </citation>
    <scope>NUCLEOTIDE SEQUENCE [LARGE SCALE GENOMIC DNA]</scope>
    <source>
        <strain evidence="1">FI-OER-3-3</strain>
    </source>
</reference>
<accession>A0A4Q9L7N6</accession>
<protein>
    <submittedName>
        <fullName evidence="1">Uncharacterized protein</fullName>
    </submittedName>
</protein>
<evidence type="ECO:0000313" key="1">
    <source>
        <dbReference type="EMBL" id="TBU03667.1"/>
    </source>
</evidence>
<dbReference type="InterPro" id="IPR032675">
    <property type="entry name" value="LRR_dom_sf"/>
</dbReference>
<dbReference type="EMBL" id="PITJ01000255">
    <property type="protein sequence ID" value="TBU03667.1"/>
    <property type="molecule type" value="Genomic_DNA"/>
</dbReference>
<gene>
    <name evidence="1" type="ORF">CWI37_0255p0020</name>
</gene>
<dbReference type="VEuPathDB" id="MicrosporidiaDB:CWI37_0255p0020"/>
<comment type="caution">
    <text evidence="1">The sequence shown here is derived from an EMBL/GenBank/DDBJ whole genome shotgun (WGS) entry which is preliminary data.</text>
</comment>
<dbReference type="SUPFAM" id="SSF52047">
    <property type="entry name" value="RNI-like"/>
    <property type="match status" value="1"/>
</dbReference>
<organism evidence="1 2">
    <name type="scientific">Hamiltosporidium tvaerminnensis</name>
    <dbReference type="NCBI Taxonomy" id="1176355"/>
    <lineage>
        <taxon>Eukaryota</taxon>
        <taxon>Fungi</taxon>
        <taxon>Fungi incertae sedis</taxon>
        <taxon>Microsporidia</taxon>
        <taxon>Dubosqiidae</taxon>
        <taxon>Hamiltosporidium</taxon>
    </lineage>
</organism>
<dbReference type="AlphaFoldDB" id="A0A4Q9L7N6"/>